<feature type="region of interest" description="Disordered" evidence="1">
    <location>
        <begin position="30"/>
        <end position="94"/>
    </location>
</feature>
<organism evidence="2 3">
    <name type="scientific">Streptomyces lavendofoliae</name>
    <dbReference type="NCBI Taxonomy" id="67314"/>
    <lineage>
        <taxon>Bacteria</taxon>
        <taxon>Bacillati</taxon>
        <taxon>Actinomycetota</taxon>
        <taxon>Actinomycetes</taxon>
        <taxon>Kitasatosporales</taxon>
        <taxon>Streptomycetaceae</taxon>
        <taxon>Streptomyces</taxon>
    </lineage>
</organism>
<dbReference type="Proteomes" id="UP000636661">
    <property type="component" value="Unassembled WGS sequence"/>
</dbReference>
<comment type="caution">
    <text evidence="2">The sequence shown here is derived from an EMBL/GenBank/DDBJ whole genome shotgun (WGS) entry which is preliminary data.</text>
</comment>
<sequence>MPAYPLAGLPEDEPPTGGVLPWVETAGRTSGVLPRGRSAGDVPHVRSAPPYGPSLRRANPLGGGGHWGDGHTPGPGGTDNRSAREGAAYEHPGARVRKLCHVKRTRCSEGGASPP</sequence>
<reference evidence="2" key="2">
    <citation type="submission" date="2020-09" db="EMBL/GenBank/DDBJ databases">
        <authorList>
            <person name="Sun Q."/>
            <person name="Ohkuma M."/>
        </authorList>
    </citation>
    <scope>NUCLEOTIDE SEQUENCE</scope>
    <source>
        <strain evidence="2">JCM 4391</strain>
    </source>
</reference>
<protein>
    <submittedName>
        <fullName evidence="2">Uncharacterized protein</fullName>
    </submittedName>
</protein>
<gene>
    <name evidence="2" type="ORF">GCM10010274_45830</name>
</gene>
<evidence type="ECO:0000256" key="1">
    <source>
        <dbReference type="SAM" id="MobiDB-lite"/>
    </source>
</evidence>
<proteinExistence type="predicted"/>
<keyword evidence="3" id="KW-1185">Reference proteome</keyword>
<dbReference type="AlphaFoldDB" id="A0A918M6L3"/>
<dbReference type="EMBL" id="BMTP01000012">
    <property type="protein sequence ID" value="GGU51807.1"/>
    <property type="molecule type" value="Genomic_DNA"/>
</dbReference>
<evidence type="ECO:0000313" key="3">
    <source>
        <dbReference type="Proteomes" id="UP000636661"/>
    </source>
</evidence>
<name>A0A918M6L3_9ACTN</name>
<reference evidence="2" key="1">
    <citation type="journal article" date="2014" name="Int. J. Syst. Evol. Microbiol.">
        <title>Complete genome sequence of Corynebacterium casei LMG S-19264T (=DSM 44701T), isolated from a smear-ripened cheese.</title>
        <authorList>
            <consortium name="US DOE Joint Genome Institute (JGI-PGF)"/>
            <person name="Walter F."/>
            <person name="Albersmeier A."/>
            <person name="Kalinowski J."/>
            <person name="Ruckert C."/>
        </authorList>
    </citation>
    <scope>NUCLEOTIDE SEQUENCE</scope>
    <source>
        <strain evidence="2">JCM 4391</strain>
    </source>
</reference>
<feature type="compositionally biased region" description="Gly residues" evidence="1">
    <location>
        <begin position="61"/>
        <end position="77"/>
    </location>
</feature>
<accession>A0A918M6L3</accession>
<feature type="region of interest" description="Disordered" evidence="1">
    <location>
        <begin position="1"/>
        <end position="20"/>
    </location>
</feature>
<evidence type="ECO:0000313" key="2">
    <source>
        <dbReference type="EMBL" id="GGU51807.1"/>
    </source>
</evidence>